<keyword evidence="6" id="KW-0695">RNA-directed DNA polymerase</keyword>
<dbReference type="PANTHER" id="PTHR41694">
    <property type="entry name" value="ENDOGENOUS RETROVIRUS GROUP K MEMBER POL PROTEIN"/>
    <property type="match status" value="1"/>
</dbReference>
<evidence type="ECO:0000259" key="8">
    <source>
        <dbReference type="PROSITE" id="PS50994"/>
    </source>
</evidence>
<dbReference type="Pfam" id="PF00075">
    <property type="entry name" value="RNase_H"/>
    <property type="match status" value="1"/>
</dbReference>
<proteinExistence type="predicted"/>
<dbReference type="GO" id="GO:0003676">
    <property type="term" value="F:nucleic acid binding"/>
    <property type="evidence" value="ECO:0007669"/>
    <property type="project" value="InterPro"/>
</dbReference>
<evidence type="ECO:0000256" key="2">
    <source>
        <dbReference type="ARBA" id="ARBA00022695"/>
    </source>
</evidence>
<evidence type="ECO:0000256" key="1">
    <source>
        <dbReference type="ARBA" id="ARBA00022679"/>
    </source>
</evidence>
<organism evidence="9 10">
    <name type="scientific">Cnephaeus nilssonii</name>
    <name type="common">Northern bat</name>
    <name type="synonym">Eptesicus nilssonii</name>
    <dbReference type="NCBI Taxonomy" id="3371016"/>
    <lineage>
        <taxon>Eukaryota</taxon>
        <taxon>Metazoa</taxon>
        <taxon>Chordata</taxon>
        <taxon>Craniata</taxon>
        <taxon>Vertebrata</taxon>
        <taxon>Euteleostomi</taxon>
        <taxon>Mammalia</taxon>
        <taxon>Eutheria</taxon>
        <taxon>Laurasiatheria</taxon>
        <taxon>Chiroptera</taxon>
        <taxon>Yangochiroptera</taxon>
        <taxon>Vespertilionidae</taxon>
        <taxon>Cnephaeus</taxon>
    </lineage>
</organism>
<dbReference type="GO" id="GO:0004523">
    <property type="term" value="F:RNA-DNA hybrid ribonuclease activity"/>
    <property type="evidence" value="ECO:0007669"/>
    <property type="project" value="InterPro"/>
</dbReference>
<dbReference type="InterPro" id="IPR002156">
    <property type="entry name" value="RNaseH_domain"/>
</dbReference>
<evidence type="ECO:0000256" key="6">
    <source>
        <dbReference type="ARBA" id="ARBA00022918"/>
    </source>
</evidence>
<keyword evidence="3" id="KW-0540">Nuclease</keyword>
<evidence type="ECO:0000256" key="3">
    <source>
        <dbReference type="ARBA" id="ARBA00022722"/>
    </source>
</evidence>
<feature type="domain" description="Integrase catalytic" evidence="8">
    <location>
        <begin position="226"/>
        <end position="383"/>
    </location>
</feature>
<comment type="caution">
    <text evidence="9">The sequence shown here is derived from an EMBL/GenBank/DDBJ whole genome shotgun (WGS) entry which is preliminary data.</text>
</comment>
<keyword evidence="2" id="KW-0548">Nucleotidyltransferase</keyword>
<dbReference type="GO" id="GO:0015074">
    <property type="term" value="P:DNA integration"/>
    <property type="evidence" value="ECO:0007669"/>
    <property type="project" value="InterPro"/>
</dbReference>
<dbReference type="PANTHER" id="PTHR41694:SF5">
    <property type="entry name" value="RIBONUCLEASE H"/>
    <property type="match status" value="1"/>
</dbReference>
<dbReference type="Gene3D" id="3.30.420.10">
    <property type="entry name" value="Ribonuclease H-like superfamily/Ribonuclease H"/>
    <property type="match status" value="2"/>
</dbReference>
<dbReference type="GO" id="GO:0003964">
    <property type="term" value="F:RNA-directed DNA polymerase activity"/>
    <property type="evidence" value="ECO:0007669"/>
    <property type="project" value="UniProtKB-KW"/>
</dbReference>
<accession>A0AA40I0E2</accession>
<evidence type="ECO:0000256" key="5">
    <source>
        <dbReference type="ARBA" id="ARBA00022801"/>
    </source>
</evidence>
<keyword evidence="4" id="KW-0255">Endonuclease</keyword>
<evidence type="ECO:0000313" key="10">
    <source>
        <dbReference type="Proteomes" id="UP001177744"/>
    </source>
</evidence>
<dbReference type="AlphaFoldDB" id="A0AA40I0E2"/>
<evidence type="ECO:0000256" key="4">
    <source>
        <dbReference type="ARBA" id="ARBA00022759"/>
    </source>
</evidence>
<dbReference type="InterPro" id="IPR012337">
    <property type="entry name" value="RNaseH-like_sf"/>
</dbReference>
<dbReference type="Gene3D" id="1.10.340.70">
    <property type="match status" value="1"/>
</dbReference>
<dbReference type="InterPro" id="IPR001584">
    <property type="entry name" value="Integrase_cat-core"/>
</dbReference>
<reference evidence="9" key="1">
    <citation type="submission" date="2023-06" db="EMBL/GenBank/DDBJ databases">
        <title>Reference genome for the Northern bat (Eptesicus nilssonii), a most northern bat species.</title>
        <authorList>
            <person name="Laine V.N."/>
            <person name="Pulliainen A.T."/>
            <person name="Lilley T.M."/>
        </authorList>
    </citation>
    <scope>NUCLEOTIDE SEQUENCE</scope>
    <source>
        <strain evidence="9">BLF_Eptnil</strain>
        <tissue evidence="9">Kidney</tissue>
    </source>
</reference>
<dbReference type="PROSITE" id="PS50994">
    <property type="entry name" value="INTEGRASE"/>
    <property type="match status" value="1"/>
</dbReference>
<dbReference type="InterPro" id="IPR036397">
    <property type="entry name" value="RNaseH_sf"/>
</dbReference>
<evidence type="ECO:0000313" key="9">
    <source>
        <dbReference type="EMBL" id="KAK1340660.1"/>
    </source>
</evidence>
<keyword evidence="1" id="KW-0808">Transferase</keyword>
<keyword evidence="5" id="KW-0378">Hydrolase</keyword>
<feature type="domain" description="RNase H type-1" evidence="7">
    <location>
        <begin position="1"/>
        <end position="108"/>
    </location>
</feature>
<protein>
    <submittedName>
        <fullName evidence="9">Uncharacterized protein</fullName>
    </submittedName>
</protein>
<name>A0AA40I0E2_CNENI</name>
<dbReference type="Pfam" id="PF00665">
    <property type="entry name" value="rve"/>
    <property type="match status" value="1"/>
</dbReference>
<sequence length="441" mass="49865">MQWYQTLRQLKHRPCLKDGQRRGQNLGPYKNKRANIYTDSRYAFATLHGALDSRRKRNQNQNEILKLLEAVWKPKEIAVIHCKGHQKGKDSVSEGNQRADATARLAAKEQAAPAQIMLALELPEPPKYTPQEEEWAQKEGGKRTMEGWWILPDHRVCVPEQLAHKVVLQQHGLTHLGKAALEALLSRYYLIAHLPSLCASVSQRCLLCAQNNAKQGPVGSIGVQRCGQAPFENLEVDFTEIGPSRWNKYLLVFVCTFSGWVETYPTRTEKAREVTKALLKDIIPQYEMPLTIGSDNGPAFVAEIVQQVAKALGIKWNLHTAYRPQSSGKVEHMNWTLKQAMAKLCQETTLPWTDILLFVLLRVCCAPKARVGFSPFEILYGRSPPLIQPKGDLGEIGNLEIQKQLQGLGKTVFEVHRWVIDQLPISLEQLCILINLETRFG</sequence>
<keyword evidence="10" id="KW-1185">Reference proteome</keyword>
<gene>
    <name evidence="9" type="ORF">QTO34_017050</name>
</gene>
<dbReference type="EMBL" id="JAULJE010000007">
    <property type="protein sequence ID" value="KAK1340660.1"/>
    <property type="molecule type" value="Genomic_DNA"/>
</dbReference>
<dbReference type="PROSITE" id="PS50879">
    <property type="entry name" value="RNASE_H_1"/>
    <property type="match status" value="1"/>
</dbReference>
<dbReference type="Proteomes" id="UP001177744">
    <property type="component" value="Unassembled WGS sequence"/>
</dbReference>
<dbReference type="SUPFAM" id="SSF53098">
    <property type="entry name" value="Ribonuclease H-like"/>
    <property type="match status" value="2"/>
</dbReference>
<evidence type="ECO:0000259" key="7">
    <source>
        <dbReference type="PROSITE" id="PS50879"/>
    </source>
</evidence>